<dbReference type="NCBIfam" id="TIGR02284">
    <property type="entry name" value="PA2169 family four-helix-bundle protein"/>
    <property type="match status" value="1"/>
</dbReference>
<proteinExistence type="predicted"/>
<name>A0AAW9R1Q6_9GAMM</name>
<feature type="domain" description="DUF2383" evidence="1">
    <location>
        <begin position="5"/>
        <end position="116"/>
    </location>
</feature>
<keyword evidence="3" id="KW-1185">Reference proteome</keyword>
<evidence type="ECO:0000313" key="2">
    <source>
        <dbReference type="EMBL" id="MEJ1248571.1"/>
    </source>
</evidence>
<accession>A0AAW9R1Q6</accession>
<dbReference type="InterPro" id="IPR011971">
    <property type="entry name" value="CHP02284"/>
</dbReference>
<comment type="caution">
    <text evidence="2">The sequence shown here is derived from an EMBL/GenBank/DDBJ whole genome shotgun (WGS) entry which is preliminary data.</text>
</comment>
<evidence type="ECO:0000313" key="3">
    <source>
        <dbReference type="Proteomes" id="UP001364472"/>
    </source>
</evidence>
<dbReference type="RefSeq" id="WP_337334292.1">
    <property type="nucleotide sequence ID" value="NZ_JBBDHC010000003.1"/>
</dbReference>
<dbReference type="Gene3D" id="1.20.1260.10">
    <property type="match status" value="1"/>
</dbReference>
<reference evidence="2 3" key="1">
    <citation type="journal article" date="2016" name="Antonie Van Leeuwenhoek">
        <title>Denitratimonas tolerans gen. nov., sp. nov., a denitrifying bacterium isolated from a bioreactor for tannery wastewater treatment.</title>
        <authorList>
            <person name="Han S.I."/>
            <person name="Kim J.O."/>
            <person name="Lee Y.R."/>
            <person name="Ekpeghere K.I."/>
            <person name="Koh S.C."/>
            <person name="Whang K.S."/>
        </authorList>
    </citation>
    <scope>NUCLEOTIDE SEQUENCE [LARGE SCALE GENOMIC DNA]</scope>
    <source>
        <strain evidence="2 3">KACC 17565</strain>
    </source>
</reference>
<sequence>MSESLNILPELIEATREGVDFYAEAADAVTDSELSKLFRRMAQAKSTLVEELSHEVKPARTPKVRSSKRVAKPAEWVAHINSTYTTLRTGLKAIKQDQVTQIEQAESDLLGRVQRIRHDRDHSYVVRVLAMQYEAKARAVHEGLRARKRRLAAG</sequence>
<gene>
    <name evidence="2" type="ORF">WB794_02625</name>
</gene>
<dbReference type="Pfam" id="PF09537">
    <property type="entry name" value="DUF2383"/>
    <property type="match status" value="1"/>
</dbReference>
<dbReference type="EMBL" id="JBBDHC010000003">
    <property type="protein sequence ID" value="MEJ1248571.1"/>
    <property type="molecule type" value="Genomic_DNA"/>
</dbReference>
<dbReference type="InterPro" id="IPR012347">
    <property type="entry name" value="Ferritin-like"/>
</dbReference>
<dbReference type="AlphaFoldDB" id="A0AAW9R1Q6"/>
<dbReference type="Proteomes" id="UP001364472">
    <property type="component" value="Unassembled WGS sequence"/>
</dbReference>
<evidence type="ECO:0000259" key="1">
    <source>
        <dbReference type="Pfam" id="PF09537"/>
    </source>
</evidence>
<protein>
    <submittedName>
        <fullName evidence="2">PA2169 family four-helix-bundle protein</fullName>
    </submittedName>
</protein>
<organism evidence="2 3">
    <name type="scientific">Denitratimonas tolerans</name>
    <dbReference type="NCBI Taxonomy" id="1338420"/>
    <lineage>
        <taxon>Bacteria</taxon>
        <taxon>Pseudomonadati</taxon>
        <taxon>Pseudomonadota</taxon>
        <taxon>Gammaproteobacteria</taxon>
        <taxon>Lysobacterales</taxon>
        <taxon>Lysobacteraceae</taxon>
        <taxon>Denitratimonas</taxon>
    </lineage>
</organism>
<dbReference type="InterPro" id="IPR019052">
    <property type="entry name" value="DUF2383"/>
</dbReference>